<dbReference type="PANTHER" id="PTHR30481">
    <property type="entry name" value="DNA ADENINE METHYLASE"/>
    <property type="match status" value="1"/>
</dbReference>
<dbReference type="GO" id="GO:0009007">
    <property type="term" value="F:site-specific DNA-methyltransferase (adenine-specific) activity"/>
    <property type="evidence" value="ECO:0007669"/>
    <property type="project" value="UniProtKB-EC"/>
</dbReference>
<evidence type="ECO:0000256" key="4">
    <source>
        <dbReference type="PIRSR" id="PIRSR000398-1"/>
    </source>
</evidence>
<evidence type="ECO:0000313" key="6">
    <source>
        <dbReference type="Proteomes" id="UP000320176"/>
    </source>
</evidence>
<dbReference type="PANTHER" id="PTHR30481:SF4">
    <property type="entry name" value="SITE-SPECIFIC DNA-METHYLTRANSFERASE (ADENINE-SPECIFIC)"/>
    <property type="match status" value="1"/>
</dbReference>
<evidence type="ECO:0000256" key="2">
    <source>
        <dbReference type="ARBA" id="ARBA00022679"/>
    </source>
</evidence>
<dbReference type="GO" id="GO:0009307">
    <property type="term" value="P:DNA restriction-modification system"/>
    <property type="evidence" value="ECO:0007669"/>
    <property type="project" value="InterPro"/>
</dbReference>
<organism evidence="5 6">
    <name type="scientific">Stieleria varia</name>
    <dbReference type="NCBI Taxonomy" id="2528005"/>
    <lineage>
        <taxon>Bacteria</taxon>
        <taxon>Pseudomonadati</taxon>
        <taxon>Planctomycetota</taxon>
        <taxon>Planctomycetia</taxon>
        <taxon>Pirellulales</taxon>
        <taxon>Pirellulaceae</taxon>
        <taxon>Stieleria</taxon>
    </lineage>
</organism>
<feature type="binding site" evidence="4">
    <location>
        <position position="207"/>
    </location>
    <ligand>
        <name>S-adenosyl-L-methionine</name>
        <dbReference type="ChEBI" id="CHEBI:59789"/>
    </ligand>
</feature>
<dbReference type="InterPro" id="IPR012263">
    <property type="entry name" value="M_m6A_EcoRV"/>
</dbReference>
<dbReference type="OrthoDB" id="9805629at2"/>
<keyword evidence="3" id="KW-0949">S-adenosyl-L-methionine</keyword>
<dbReference type="SUPFAM" id="SSF53335">
    <property type="entry name" value="S-adenosyl-L-methionine-dependent methyltransferases"/>
    <property type="match status" value="1"/>
</dbReference>
<evidence type="ECO:0000256" key="3">
    <source>
        <dbReference type="ARBA" id="ARBA00022691"/>
    </source>
</evidence>
<proteinExistence type="predicted"/>
<sequence length="312" mass="36191">MKNLTQPLKWHGGKYYLRKWIIGLMPPHLHYVEPFFGGGGILLARDPNRDWMATDKKKLPAADQGSSEVVNDLHGNLINFWRVLQNKKQFEEFRQRIELTPFSEAEFEKALELSLDTDAVSSESPVERAVQFFILARQSRQGLMKDFATLSRNRTRSRMNEQVSAWLNVVEGLPDVHQRLRNIVILNQPATKVIRKQDGPKTLFYCDPPYVHESRSTTGEYEFEMTLEQHEELLETLAGIQGKFMLSGYPSELYTKWEKEQGWKRHDYLIDNKAAAGKVKEKKTECLWCNFDAPAPRTAPPEETKEFTLKMD</sequence>
<dbReference type="EC" id="2.1.1.72" evidence="5"/>
<dbReference type="AlphaFoldDB" id="A0A5C6AN01"/>
<reference evidence="5 6" key="1">
    <citation type="submission" date="2019-02" db="EMBL/GenBank/DDBJ databases">
        <title>Deep-cultivation of Planctomycetes and their phenomic and genomic characterization uncovers novel biology.</title>
        <authorList>
            <person name="Wiegand S."/>
            <person name="Jogler M."/>
            <person name="Boedeker C."/>
            <person name="Pinto D."/>
            <person name="Vollmers J."/>
            <person name="Rivas-Marin E."/>
            <person name="Kohn T."/>
            <person name="Peeters S.H."/>
            <person name="Heuer A."/>
            <person name="Rast P."/>
            <person name="Oberbeckmann S."/>
            <person name="Bunk B."/>
            <person name="Jeske O."/>
            <person name="Meyerdierks A."/>
            <person name="Storesund J.E."/>
            <person name="Kallscheuer N."/>
            <person name="Luecker S."/>
            <person name="Lage O.M."/>
            <person name="Pohl T."/>
            <person name="Merkel B.J."/>
            <person name="Hornburger P."/>
            <person name="Mueller R.-W."/>
            <person name="Bruemmer F."/>
            <person name="Labrenz M."/>
            <person name="Spormann A.M."/>
            <person name="Op Den Camp H."/>
            <person name="Overmann J."/>
            <person name="Amann R."/>
            <person name="Jetten M.S.M."/>
            <person name="Mascher T."/>
            <person name="Medema M.H."/>
            <person name="Devos D.P."/>
            <person name="Kaster A.-K."/>
            <person name="Ovreas L."/>
            <person name="Rohde M."/>
            <person name="Galperin M.Y."/>
            <person name="Jogler C."/>
        </authorList>
    </citation>
    <scope>NUCLEOTIDE SEQUENCE [LARGE SCALE GENOMIC DNA]</scope>
    <source>
        <strain evidence="5 6">Pla52n</strain>
    </source>
</reference>
<dbReference type="PRINTS" id="PR00505">
    <property type="entry name" value="D12N6MTFRASE"/>
</dbReference>
<keyword evidence="6" id="KW-1185">Reference proteome</keyword>
<accession>A0A5C6AN01</accession>
<dbReference type="Proteomes" id="UP000320176">
    <property type="component" value="Unassembled WGS sequence"/>
</dbReference>
<keyword evidence="1 5" id="KW-0489">Methyltransferase</keyword>
<dbReference type="Gene3D" id="3.40.50.150">
    <property type="entry name" value="Vaccinia Virus protein VP39"/>
    <property type="match status" value="2"/>
</dbReference>
<comment type="caution">
    <text evidence="5">The sequence shown here is derived from an EMBL/GenBank/DDBJ whole genome shotgun (WGS) entry which is preliminary data.</text>
</comment>
<dbReference type="GO" id="GO:0032259">
    <property type="term" value="P:methylation"/>
    <property type="evidence" value="ECO:0007669"/>
    <property type="project" value="UniProtKB-KW"/>
</dbReference>
<protein>
    <submittedName>
        <fullName evidence="5">DNA adenine methylase</fullName>
        <ecNumber evidence="5">2.1.1.72</ecNumber>
    </submittedName>
</protein>
<feature type="binding site" evidence="4">
    <location>
        <position position="72"/>
    </location>
    <ligand>
        <name>S-adenosyl-L-methionine</name>
        <dbReference type="ChEBI" id="CHEBI:59789"/>
    </ligand>
</feature>
<dbReference type="InterPro" id="IPR029063">
    <property type="entry name" value="SAM-dependent_MTases_sf"/>
</dbReference>
<dbReference type="RefSeq" id="WP_146521407.1">
    <property type="nucleotide sequence ID" value="NZ_CP151726.1"/>
</dbReference>
<dbReference type="PIRSF" id="PIRSF000398">
    <property type="entry name" value="M_m6A_EcoRV"/>
    <property type="match status" value="1"/>
</dbReference>
<evidence type="ECO:0000313" key="5">
    <source>
        <dbReference type="EMBL" id="TWU00857.1"/>
    </source>
</evidence>
<dbReference type="EMBL" id="SJPN01000005">
    <property type="protein sequence ID" value="TWU00857.1"/>
    <property type="molecule type" value="Genomic_DNA"/>
</dbReference>
<gene>
    <name evidence="5" type="primary">dam</name>
    <name evidence="5" type="ORF">Pla52n_42260</name>
</gene>
<dbReference type="GO" id="GO:0006298">
    <property type="term" value="P:mismatch repair"/>
    <property type="evidence" value="ECO:0007669"/>
    <property type="project" value="TreeGrafter"/>
</dbReference>
<feature type="binding site" evidence="4">
    <location>
        <position position="14"/>
    </location>
    <ligand>
        <name>S-adenosyl-L-methionine</name>
        <dbReference type="ChEBI" id="CHEBI:59789"/>
    </ligand>
</feature>
<dbReference type="GO" id="GO:1904047">
    <property type="term" value="F:S-adenosyl-L-methionine binding"/>
    <property type="evidence" value="ECO:0007669"/>
    <property type="project" value="TreeGrafter"/>
</dbReference>
<feature type="binding site" evidence="4">
    <location>
        <position position="10"/>
    </location>
    <ligand>
        <name>S-adenosyl-L-methionine</name>
        <dbReference type="ChEBI" id="CHEBI:59789"/>
    </ligand>
</feature>
<keyword evidence="2 5" id="KW-0808">Transferase</keyword>
<dbReference type="Pfam" id="PF02086">
    <property type="entry name" value="MethyltransfD12"/>
    <property type="match status" value="1"/>
</dbReference>
<dbReference type="InterPro" id="IPR012327">
    <property type="entry name" value="MeTrfase_D12"/>
</dbReference>
<dbReference type="GO" id="GO:0043565">
    <property type="term" value="F:sequence-specific DNA binding"/>
    <property type="evidence" value="ECO:0007669"/>
    <property type="project" value="TreeGrafter"/>
</dbReference>
<name>A0A5C6AN01_9BACT</name>
<evidence type="ECO:0000256" key="1">
    <source>
        <dbReference type="ARBA" id="ARBA00022603"/>
    </source>
</evidence>